<dbReference type="InterPro" id="IPR006558">
    <property type="entry name" value="LamG-like"/>
</dbReference>
<organism evidence="5 6">
    <name type="scientific">Streptomyces gardneri</name>
    <dbReference type="NCBI Taxonomy" id="66892"/>
    <lineage>
        <taxon>Bacteria</taxon>
        <taxon>Bacillati</taxon>
        <taxon>Actinomycetota</taxon>
        <taxon>Actinomycetes</taxon>
        <taxon>Kitasatosporales</taxon>
        <taxon>Streptomycetaceae</taxon>
        <taxon>Streptomyces</taxon>
    </lineage>
</organism>
<dbReference type="Gene3D" id="2.60.120.200">
    <property type="match status" value="1"/>
</dbReference>
<dbReference type="InterPro" id="IPR013320">
    <property type="entry name" value="ConA-like_dom_sf"/>
</dbReference>
<dbReference type="Pfam" id="PF13385">
    <property type="entry name" value="Laminin_G_3"/>
    <property type="match status" value="1"/>
</dbReference>
<evidence type="ECO:0000256" key="2">
    <source>
        <dbReference type="ARBA" id="ARBA00023157"/>
    </source>
</evidence>
<feature type="region of interest" description="Disordered" evidence="3">
    <location>
        <begin position="1"/>
        <end position="36"/>
    </location>
</feature>
<dbReference type="AlphaFoldDB" id="A0A4Y3RI72"/>
<sequence>MNCLFLSGSGSSRSGTGAGTTARDSGPSGRTLTLNEGTGWSAGFGGSALKFDGQGHFAQADGPVIDTTTSYSVSAWATLDSLPGSYATVVSQDGRRQENPFYLQYGQGAFAFSTSGGNRAHYVTTPELGRWYHLVDIRDAERNEIRLYVDGVLASTAVAGPADVSTGPCAVGRAKWGGGNVDFWKGSADGVHAFDKALSSEEVAALHAAEKP</sequence>
<dbReference type="SMART" id="SM00560">
    <property type="entry name" value="LamGL"/>
    <property type="match status" value="1"/>
</dbReference>
<evidence type="ECO:0000313" key="5">
    <source>
        <dbReference type="EMBL" id="GEB57355.1"/>
    </source>
</evidence>
<comment type="caution">
    <text evidence="5">The sequence shown here is derived from an EMBL/GenBank/DDBJ whole genome shotgun (WGS) entry which is preliminary data.</text>
</comment>
<evidence type="ECO:0000313" key="6">
    <source>
        <dbReference type="Proteomes" id="UP000315226"/>
    </source>
</evidence>
<gene>
    <name evidence="5" type="ORF">SGA01_29600</name>
</gene>
<accession>A0A4Y3RI72</accession>
<name>A0A4Y3RI72_9ACTN</name>
<evidence type="ECO:0000256" key="3">
    <source>
        <dbReference type="SAM" id="MobiDB-lite"/>
    </source>
</evidence>
<dbReference type="EMBL" id="BJMN01000017">
    <property type="protein sequence ID" value="GEB57355.1"/>
    <property type="molecule type" value="Genomic_DNA"/>
</dbReference>
<dbReference type="Proteomes" id="UP000315226">
    <property type="component" value="Unassembled WGS sequence"/>
</dbReference>
<evidence type="ECO:0000259" key="4">
    <source>
        <dbReference type="SMART" id="SM00560"/>
    </source>
</evidence>
<keyword evidence="2" id="KW-1015">Disulfide bond</keyword>
<keyword evidence="6" id="KW-1185">Reference proteome</keyword>
<feature type="compositionally biased region" description="Low complexity" evidence="3">
    <location>
        <begin position="7"/>
        <end position="26"/>
    </location>
</feature>
<protein>
    <recommendedName>
        <fullName evidence="4">LamG-like jellyroll fold domain-containing protein</fullName>
    </recommendedName>
</protein>
<evidence type="ECO:0000256" key="1">
    <source>
        <dbReference type="ARBA" id="ARBA00022729"/>
    </source>
</evidence>
<dbReference type="SUPFAM" id="SSF49899">
    <property type="entry name" value="Concanavalin A-like lectins/glucanases"/>
    <property type="match status" value="1"/>
</dbReference>
<reference evidence="5 6" key="1">
    <citation type="submission" date="2019-06" db="EMBL/GenBank/DDBJ databases">
        <title>Whole genome shotgun sequence of Streptomyces gardneri NBRC 12865.</title>
        <authorList>
            <person name="Hosoyama A."/>
            <person name="Uohara A."/>
            <person name="Ohji S."/>
            <person name="Ichikawa N."/>
        </authorList>
    </citation>
    <scope>NUCLEOTIDE SEQUENCE [LARGE SCALE GENOMIC DNA]</scope>
    <source>
        <strain evidence="5 6">NBRC 12865</strain>
    </source>
</reference>
<keyword evidence="1" id="KW-0732">Signal</keyword>
<feature type="domain" description="LamG-like jellyroll fold" evidence="4">
    <location>
        <begin position="69"/>
        <end position="201"/>
    </location>
</feature>
<proteinExistence type="predicted"/>